<dbReference type="EMBL" id="JBHUGD010000004">
    <property type="protein sequence ID" value="MFD1948947.1"/>
    <property type="molecule type" value="Genomic_DNA"/>
</dbReference>
<dbReference type="Gene3D" id="3.40.50.300">
    <property type="entry name" value="P-loop containing nucleotide triphosphate hydrolases"/>
    <property type="match status" value="1"/>
</dbReference>
<organism evidence="1 2">
    <name type="scientific">Nocardioides aestuarii</name>
    <dbReference type="NCBI Taxonomy" id="252231"/>
    <lineage>
        <taxon>Bacteria</taxon>
        <taxon>Bacillati</taxon>
        <taxon>Actinomycetota</taxon>
        <taxon>Actinomycetes</taxon>
        <taxon>Propionibacteriales</taxon>
        <taxon>Nocardioidaceae</taxon>
        <taxon>Nocardioides</taxon>
    </lineage>
</organism>
<comment type="caution">
    <text evidence="1">The sequence shown here is derived from an EMBL/GenBank/DDBJ whole genome shotgun (WGS) entry which is preliminary data.</text>
</comment>
<sequence>MVDVHLHVGLPKTGTTSIQAALDSHADALADAGVLYPGGRHRAHRLAAYDLLGQRVKGDDAGRVAGAFNQLVEEVAPYEGRSVVVSEEELGLARPRHVRRVVRSLAGHRVHVVVGLRDLGRTVVSAWQQDVVTGGTTSWRDYIAAVREPERSQVPSATAFWVRHDPLRVLDAWTSVVPVDRVTLVTVPPAGAPGRVLLERFGEAVDLPVPLWDREEPRRRNVSFGAAELEVIRRLNPRVLGPLNTEQYRFVVEAAIRPRTASAGSRPLRLPPEHSAWACDRAGRLVADLEARGVRVVGDLGDLVPLAPTTGSPPFDVVTEAELLEAAESVLAAVALAHGGLFRRYRRAFEEREGRLPTPAEVAGSSVRAAGFGLQKAALRRTSDSRLLAWAARRYVRRTARSRR</sequence>
<dbReference type="Proteomes" id="UP001597351">
    <property type="component" value="Unassembled WGS sequence"/>
</dbReference>
<proteinExistence type="predicted"/>
<dbReference type="InterPro" id="IPR027417">
    <property type="entry name" value="P-loop_NTPase"/>
</dbReference>
<accession>A0ABW4TQJ8</accession>
<evidence type="ECO:0008006" key="3">
    <source>
        <dbReference type="Google" id="ProtNLM"/>
    </source>
</evidence>
<dbReference type="SUPFAM" id="SSF52540">
    <property type="entry name" value="P-loop containing nucleoside triphosphate hydrolases"/>
    <property type="match status" value="1"/>
</dbReference>
<protein>
    <recommendedName>
        <fullName evidence="3">Sulfotransferase family protein</fullName>
    </recommendedName>
</protein>
<evidence type="ECO:0000313" key="2">
    <source>
        <dbReference type="Proteomes" id="UP001597351"/>
    </source>
</evidence>
<gene>
    <name evidence="1" type="ORF">ACFSDE_19240</name>
</gene>
<dbReference type="RefSeq" id="WP_343921394.1">
    <property type="nucleotide sequence ID" value="NZ_BAAAJT010000003.1"/>
</dbReference>
<name>A0ABW4TQJ8_9ACTN</name>
<evidence type="ECO:0000313" key="1">
    <source>
        <dbReference type="EMBL" id="MFD1948947.1"/>
    </source>
</evidence>
<reference evidence="2" key="1">
    <citation type="journal article" date="2019" name="Int. J. Syst. Evol. Microbiol.">
        <title>The Global Catalogue of Microorganisms (GCM) 10K type strain sequencing project: providing services to taxonomists for standard genome sequencing and annotation.</title>
        <authorList>
            <consortium name="The Broad Institute Genomics Platform"/>
            <consortium name="The Broad Institute Genome Sequencing Center for Infectious Disease"/>
            <person name="Wu L."/>
            <person name="Ma J."/>
        </authorList>
    </citation>
    <scope>NUCLEOTIDE SEQUENCE [LARGE SCALE GENOMIC DNA]</scope>
    <source>
        <strain evidence="2">CGMCC 1.12477</strain>
    </source>
</reference>
<keyword evidence="2" id="KW-1185">Reference proteome</keyword>